<keyword evidence="3" id="KW-1185">Reference proteome</keyword>
<evidence type="ECO:0000313" key="3">
    <source>
        <dbReference type="Proteomes" id="UP001233999"/>
    </source>
</evidence>
<evidence type="ECO:0000256" key="1">
    <source>
        <dbReference type="SAM" id="MobiDB-lite"/>
    </source>
</evidence>
<gene>
    <name evidence="2" type="ORF">L9F63_011459</name>
</gene>
<organism evidence="2 3">
    <name type="scientific">Diploptera punctata</name>
    <name type="common">Pacific beetle cockroach</name>
    <dbReference type="NCBI Taxonomy" id="6984"/>
    <lineage>
        <taxon>Eukaryota</taxon>
        <taxon>Metazoa</taxon>
        <taxon>Ecdysozoa</taxon>
        <taxon>Arthropoda</taxon>
        <taxon>Hexapoda</taxon>
        <taxon>Insecta</taxon>
        <taxon>Pterygota</taxon>
        <taxon>Neoptera</taxon>
        <taxon>Polyneoptera</taxon>
        <taxon>Dictyoptera</taxon>
        <taxon>Blattodea</taxon>
        <taxon>Blaberoidea</taxon>
        <taxon>Blaberidae</taxon>
        <taxon>Diplopterinae</taxon>
        <taxon>Diploptera</taxon>
    </lineage>
</organism>
<feature type="region of interest" description="Disordered" evidence="1">
    <location>
        <begin position="1"/>
        <end position="22"/>
    </location>
</feature>
<reference evidence="2" key="1">
    <citation type="journal article" date="2023" name="IScience">
        <title>Live-bearing cockroach genome reveals convergent evolutionary mechanisms linked to viviparity in insects and beyond.</title>
        <authorList>
            <person name="Fouks B."/>
            <person name="Harrison M.C."/>
            <person name="Mikhailova A.A."/>
            <person name="Marchal E."/>
            <person name="English S."/>
            <person name="Carruthers M."/>
            <person name="Jennings E.C."/>
            <person name="Chiamaka E.L."/>
            <person name="Frigard R.A."/>
            <person name="Pippel M."/>
            <person name="Attardo G.M."/>
            <person name="Benoit J.B."/>
            <person name="Bornberg-Bauer E."/>
            <person name="Tobe S.S."/>
        </authorList>
    </citation>
    <scope>NUCLEOTIDE SEQUENCE</scope>
    <source>
        <strain evidence="2">Stay&amp;Tobe</strain>
    </source>
</reference>
<sequence>HGKRSGNSAKPDELQVPEDNIEGIASSDDTRWFLSKLVRSADSGSRNSLLQRMGSFHEPNIRHRDQLQWKSNPLEDEAESSAILRENIDMPRPRGIRLEGTDDSSGIFIPASAEYPEENQDAEVVFMTDEKPIRRVPQKLRVFKIMDHPGR</sequence>
<feature type="non-terminal residue" evidence="2">
    <location>
        <position position="1"/>
    </location>
</feature>
<dbReference type="Proteomes" id="UP001233999">
    <property type="component" value="Unassembled WGS sequence"/>
</dbReference>
<feature type="compositionally biased region" description="Basic and acidic residues" evidence="1">
    <location>
        <begin position="86"/>
        <end position="100"/>
    </location>
</feature>
<reference evidence="2" key="2">
    <citation type="submission" date="2023-05" db="EMBL/GenBank/DDBJ databases">
        <authorList>
            <person name="Fouks B."/>
        </authorList>
    </citation>
    <scope>NUCLEOTIDE SEQUENCE</scope>
    <source>
        <strain evidence="2">Stay&amp;Tobe</strain>
        <tissue evidence="2">Testes</tissue>
    </source>
</reference>
<name>A0AAD8AES2_DIPPU</name>
<evidence type="ECO:0000313" key="2">
    <source>
        <dbReference type="EMBL" id="KAJ9597681.1"/>
    </source>
</evidence>
<protein>
    <submittedName>
        <fullName evidence="2">Uncharacterized protein</fullName>
    </submittedName>
</protein>
<feature type="region of interest" description="Disordered" evidence="1">
    <location>
        <begin position="61"/>
        <end position="105"/>
    </location>
</feature>
<accession>A0AAD8AES2</accession>
<comment type="caution">
    <text evidence="2">The sequence shown here is derived from an EMBL/GenBank/DDBJ whole genome shotgun (WGS) entry which is preliminary data.</text>
</comment>
<dbReference type="EMBL" id="JASPKZ010001591">
    <property type="protein sequence ID" value="KAJ9597681.1"/>
    <property type="molecule type" value="Genomic_DNA"/>
</dbReference>
<dbReference type="AlphaFoldDB" id="A0AAD8AES2"/>
<feature type="non-terminal residue" evidence="2">
    <location>
        <position position="151"/>
    </location>
</feature>
<proteinExistence type="predicted"/>